<protein>
    <recommendedName>
        <fullName evidence="9">Transcription factor domain-containing protein</fullName>
    </recommendedName>
</protein>
<evidence type="ECO:0000256" key="4">
    <source>
        <dbReference type="ARBA" id="ARBA00023163"/>
    </source>
</evidence>
<organism evidence="7 8">
    <name type="scientific">Exophiala xenobiotica</name>
    <dbReference type="NCBI Taxonomy" id="348802"/>
    <lineage>
        <taxon>Eukaryota</taxon>
        <taxon>Fungi</taxon>
        <taxon>Dikarya</taxon>
        <taxon>Ascomycota</taxon>
        <taxon>Pezizomycotina</taxon>
        <taxon>Eurotiomycetes</taxon>
        <taxon>Chaetothyriomycetidae</taxon>
        <taxon>Chaetothyriales</taxon>
        <taxon>Herpotrichiellaceae</taxon>
        <taxon>Exophiala</taxon>
    </lineage>
</organism>
<dbReference type="GO" id="GO:0000976">
    <property type="term" value="F:transcription cis-regulatory region binding"/>
    <property type="evidence" value="ECO:0007669"/>
    <property type="project" value="TreeGrafter"/>
</dbReference>
<accession>A0A0D2CVF0</accession>
<evidence type="ECO:0000313" key="7">
    <source>
        <dbReference type="EMBL" id="KIW54052.1"/>
    </source>
</evidence>
<proteinExistence type="predicted"/>
<keyword evidence="5" id="KW-0539">Nucleus</keyword>
<dbReference type="GeneID" id="25328351"/>
<dbReference type="RefSeq" id="XP_013314636.1">
    <property type="nucleotide sequence ID" value="XM_013459182.1"/>
</dbReference>
<evidence type="ECO:0000313" key="8">
    <source>
        <dbReference type="Proteomes" id="UP000054342"/>
    </source>
</evidence>
<evidence type="ECO:0008006" key="9">
    <source>
        <dbReference type="Google" id="ProtNLM"/>
    </source>
</evidence>
<dbReference type="STRING" id="348802.A0A0D2CVF0"/>
<dbReference type="OrthoDB" id="4119599at2759"/>
<gene>
    <name evidence="7" type="ORF">PV05_06443</name>
</gene>
<name>A0A0D2CVF0_9EURO</name>
<keyword evidence="4" id="KW-0804">Transcription</keyword>
<keyword evidence="8" id="KW-1185">Reference proteome</keyword>
<evidence type="ECO:0000256" key="2">
    <source>
        <dbReference type="ARBA" id="ARBA00023015"/>
    </source>
</evidence>
<dbReference type="GO" id="GO:0005634">
    <property type="term" value="C:nucleus"/>
    <property type="evidence" value="ECO:0007669"/>
    <property type="project" value="UniProtKB-SubCell"/>
</dbReference>
<feature type="compositionally biased region" description="Polar residues" evidence="6">
    <location>
        <begin position="83"/>
        <end position="93"/>
    </location>
</feature>
<evidence type="ECO:0000256" key="5">
    <source>
        <dbReference type="ARBA" id="ARBA00023242"/>
    </source>
</evidence>
<keyword evidence="2" id="KW-0805">Transcription regulation</keyword>
<reference evidence="7 8" key="1">
    <citation type="submission" date="2015-01" db="EMBL/GenBank/DDBJ databases">
        <title>The Genome Sequence of Exophiala xenobiotica CBS118157.</title>
        <authorList>
            <consortium name="The Broad Institute Genomics Platform"/>
            <person name="Cuomo C."/>
            <person name="de Hoog S."/>
            <person name="Gorbushina A."/>
            <person name="Stielow B."/>
            <person name="Teixiera M."/>
            <person name="Abouelleil A."/>
            <person name="Chapman S.B."/>
            <person name="Priest M."/>
            <person name="Young S.K."/>
            <person name="Wortman J."/>
            <person name="Nusbaum C."/>
            <person name="Birren B."/>
        </authorList>
    </citation>
    <scope>NUCLEOTIDE SEQUENCE [LARGE SCALE GENOMIC DNA]</scope>
    <source>
        <strain evidence="7 8">CBS 118157</strain>
    </source>
</reference>
<dbReference type="PANTHER" id="PTHR31845:SF18">
    <property type="entry name" value="ZN(II)2CYS6 TRANSCRIPTION FACTOR (EUROFUNG)"/>
    <property type="match status" value="1"/>
</dbReference>
<sequence>MALFKEIRHVLAQAMLLEDGRNVNIDLLLGLLTYLVWGNEQLLSDNPKSLSRFTQMATTIVFELRLNKPSQREVNMLPKGNPGDSSARQTVTGPTLEDRRAVLGCFVMSSIVASGLAHIDAMQWTAYMEECLRVLSEKKECPSDELFLCQVRCQLLSQRMIQAPQLPEEVGQPESRVPAAFYLKALQSNLQQIRGAVSPTLQADAILVSAMYHAELSICDMALSQTTTSSSPGSHRLECLYASLNTAKLAFDNFFDVPISAYFGMSFPVFAQFARSIAVLYKLSILDDPSWDIGLVRSTVDILQILDRLLNNLELANQLSFDGAEDSIAARTIKVFTSVRAWCSAKLGSSGNAANDTSLRLTSEAGMSQDPFALESLDDAWLGDILASWTD</sequence>
<dbReference type="PANTHER" id="PTHR31845">
    <property type="entry name" value="FINGER DOMAIN PROTEIN, PUTATIVE-RELATED"/>
    <property type="match status" value="1"/>
</dbReference>
<dbReference type="Proteomes" id="UP000054342">
    <property type="component" value="Unassembled WGS sequence"/>
</dbReference>
<feature type="region of interest" description="Disordered" evidence="6">
    <location>
        <begin position="73"/>
        <end position="93"/>
    </location>
</feature>
<dbReference type="InterPro" id="IPR051089">
    <property type="entry name" value="prtT"/>
</dbReference>
<dbReference type="EMBL" id="KN847320">
    <property type="protein sequence ID" value="KIW54052.1"/>
    <property type="molecule type" value="Genomic_DNA"/>
</dbReference>
<evidence type="ECO:0000256" key="6">
    <source>
        <dbReference type="SAM" id="MobiDB-lite"/>
    </source>
</evidence>
<comment type="subcellular location">
    <subcellularLocation>
        <location evidence="1">Nucleus</location>
    </subcellularLocation>
</comment>
<dbReference type="HOGENOM" id="CLU_006524_7_1_1"/>
<keyword evidence="3" id="KW-0238">DNA-binding</keyword>
<evidence type="ECO:0000256" key="3">
    <source>
        <dbReference type="ARBA" id="ARBA00023125"/>
    </source>
</evidence>
<dbReference type="GO" id="GO:0000981">
    <property type="term" value="F:DNA-binding transcription factor activity, RNA polymerase II-specific"/>
    <property type="evidence" value="ECO:0007669"/>
    <property type="project" value="TreeGrafter"/>
</dbReference>
<dbReference type="AlphaFoldDB" id="A0A0D2CVF0"/>
<evidence type="ECO:0000256" key="1">
    <source>
        <dbReference type="ARBA" id="ARBA00004123"/>
    </source>
</evidence>